<accession>W2Q4S3</accession>
<reference evidence="2" key="1">
    <citation type="submission" date="2011-12" db="EMBL/GenBank/DDBJ databases">
        <authorList>
            <consortium name="The Broad Institute Genome Sequencing Platform"/>
            <person name="Russ C."/>
            <person name="Tyler B."/>
            <person name="Panabieres F."/>
            <person name="Shan W."/>
            <person name="Tripathy S."/>
            <person name="Grunwald N."/>
            <person name="Machado M."/>
            <person name="Young S.K."/>
            <person name="Zeng Q."/>
            <person name="Gargeya S."/>
            <person name="Fitzgerald M."/>
            <person name="Haas B."/>
            <person name="Abouelleil A."/>
            <person name="Alvarado L."/>
            <person name="Arachchi H.M."/>
            <person name="Berlin A."/>
            <person name="Chapman S.B."/>
            <person name="Gearin G."/>
            <person name="Goldberg J."/>
            <person name="Griggs A."/>
            <person name="Gujja S."/>
            <person name="Hansen M."/>
            <person name="Heiman D."/>
            <person name="Howarth C."/>
            <person name="Larimer J."/>
            <person name="Lui A."/>
            <person name="MacDonald P.J.P."/>
            <person name="McCowen C."/>
            <person name="Montmayeur A."/>
            <person name="Murphy C."/>
            <person name="Neiman D."/>
            <person name="Pearson M."/>
            <person name="Priest M."/>
            <person name="Roberts A."/>
            <person name="Saif S."/>
            <person name="Shea T."/>
            <person name="Sisk P."/>
            <person name="Stolte C."/>
            <person name="Sykes S."/>
            <person name="Wortman J."/>
            <person name="Nusbaum C."/>
            <person name="Birren B."/>
        </authorList>
    </citation>
    <scope>NUCLEOTIDE SEQUENCE [LARGE SCALE GENOMIC DNA]</scope>
    <source>
        <strain evidence="2">INRA-310</strain>
    </source>
</reference>
<name>W2Q4S3_PHYN3</name>
<protein>
    <submittedName>
        <fullName evidence="1">Uncharacterized protein</fullName>
    </submittedName>
</protein>
<dbReference type="RefSeq" id="XP_008906660.1">
    <property type="nucleotide sequence ID" value="XM_008908412.1"/>
</dbReference>
<evidence type="ECO:0000313" key="2">
    <source>
        <dbReference type="Proteomes" id="UP000018817"/>
    </source>
</evidence>
<dbReference type="Proteomes" id="UP000018817">
    <property type="component" value="Unassembled WGS sequence"/>
</dbReference>
<organism evidence="1 2">
    <name type="scientific">Phytophthora nicotianae (strain INRA-310)</name>
    <name type="common">Phytophthora parasitica</name>
    <dbReference type="NCBI Taxonomy" id="761204"/>
    <lineage>
        <taxon>Eukaryota</taxon>
        <taxon>Sar</taxon>
        <taxon>Stramenopiles</taxon>
        <taxon>Oomycota</taxon>
        <taxon>Peronosporomycetes</taxon>
        <taxon>Peronosporales</taxon>
        <taxon>Peronosporaceae</taxon>
        <taxon>Phytophthora</taxon>
    </lineage>
</organism>
<dbReference type="AlphaFoldDB" id="W2Q4S3"/>
<proteinExistence type="predicted"/>
<gene>
    <name evidence="1" type="ORF">PPTG_23087</name>
</gene>
<dbReference type="VEuPathDB" id="FungiDB:PPTG_23087"/>
<reference evidence="1 2" key="2">
    <citation type="submission" date="2013-11" db="EMBL/GenBank/DDBJ databases">
        <title>The Genome Sequence of Phytophthora parasitica INRA-310.</title>
        <authorList>
            <consortium name="The Broad Institute Genomics Platform"/>
            <person name="Russ C."/>
            <person name="Tyler B."/>
            <person name="Panabieres F."/>
            <person name="Shan W."/>
            <person name="Tripathy S."/>
            <person name="Grunwald N."/>
            <person name="Machado M."/>
            <person name="Johnson C.S."/>
            <person name="Arredondo F."/>
            <person name="Hong C."/>
            <person name="Coffey M."/>
            <person name="Young S.K."/>
            <person name="Zeng Q."/>
            <person name="Gargeya S."/>
            <person name="Fitzgerald M."/>
            <person name="Abouelleil A."/>
            <person name="Alvarado L."/>
            <person name="Chapman S.B."/>
            <person name="Gainer-Dewar J."/>
            <person name="Goldberg J."/>
            <person name="Griggs A."/>
            <person name="Gujja S."/>
            <person name="Hansen M."/>
            <person name="Howarth C."/>
            <person name="Imamovic A."/>
            <person name="Ireland A."/>
            <person name="Larimer J."/>
            <person name="McCowan C."/>
            <person name="Murphy C."/>
            <person name="Pearson M."/>
            <person name="Poon T.W."/>
            <person name="Priest M."/>
            <person name="Roberts A."/>
            <person name="Saif S."/>
            <person name="Shea T."/>
            <person name="Sykes S."/>
            <person name="Wortman J."/>
            <person name="Nusbaum C."/>
            <person name="Birren B."/>
        </authorList>
    </citation>
    <scope>NUCLEOTIDE SEQUENCE [LARGE SCALE GENOMIC DNA]</scope>
    <source>
        <strain evidence="1 2">INRA-310</strain>
    </source>
</reference>
<sequence>MFKGVEDALAAAGDQLSMLGGRINAGQPHSRQYLEFSQRGTVGNPCRQITSKRSSWGSVEVQCDDAKLRGHQWGCGGPAAVPISRRKVMGLGHAAS</sequence>
<dbReference type="EMBL" id="KI669590">
    <property type="protein sequence ID" value="ETN07856.1"/>
    <property type="molecule type" value="Genomic_DNA"/>
</dbReference>
<dbReference type="GeneID" id="20191686"/>
<evidence type="ECO:0000313" key="1">
    <source>
        <dbReference type="EMBL" id="ETN07856.1"/>
    </source>
</evidence>